<dbReference type="EMBL" id="VJXY01000111">
    <property type="protein sequence ID" value="MBD6621084.1"/>
    <property type="molecule type" value="Genomic_DNA"/>
</dbReference>
<gene>
    <name evidence="2" type="ORF">FNW02_36570</name>
</gene>
<dbReference type="AlphaFoldDB" id="A0AA41BAA4"/>
<sequence length="163" mass="17718">MNTIYRERKIVSRLLAVLLSALLTVPLLSSCGGGSRTATPPPVDDTIGRNVSNRVPVNQPEAKKGLSTGQKVAILAGAAGLYYLYNKHKNSQGEGAEGKYYLSKNGRVYYRDAEHRAHWVTPPREGIRVPESEAQKYREFQGYNGRSTGRDLSGIASSAAPAL</sequence>
<proteinExistence type="predicted"/>
<name>A0AA41BAA4_9NOST</name>
<accession>A0AA41BAA4</accession>
<evidence type="ECO:0000313" key="3">
    <source>
        <dbReference type="Proteomes" id="UP001165986"/>
    </source>
</evidence>
<keyword evidence="3" id="KW-1185">Reference proteome</keyword>
<feature type="region of interest" description="Disordered" evidence="1">
    <location>
        <begin position="143"/>
        <end position="163"/>
    </location>
</feature>
<reference evidence="2" key="1">
    <citation type="submission" date="2019-07" db="EMBL/GenBank/DDBJ databases">
        <title>Toxilogical consequences of a new and cryptic species of cyanobacteria (Komarekiella delphini-convector) recovered from the epidermis of a bottlenose dolphin and 1500 ft. in the air.</title>
        <authorList>
            <person name="Brown A.O."/>
            <person name="Dvorak P."/>
            <person name="Villanueva C.D."/>
            <person name="Foss A.J."/>
            <person name="Garvey A.D."/>
            <person name="Gibson Q.A."/>
            <person name="Johansen J.R."/>
            <person name="Casamatta D.A."/>
        </authorList>
    </citation>
    <scope>NUCLEOTIDE SEQUENCE</scope>
    <source>
        <strain evidence="2">SJRDD-AB1</strain>
    </source>
</reference>
<comment type="caution">
    <text evidence="2">The sequence shown here is derived from an EMBL/GenBank/DDBJ whole genome shotgun (WGS) entry which is preliminary data.</text>
</comment>
<organism evidence="2 3">
    <name type="scientific">Komarekiella delphini-convector SJRDD-AB1</name>
    <dbReference type="NCBI Taxonomy" id="2593771"/>
    <lineage>
        <taxon>Bacteria</taxon>
        <taxon>Bacillati</taxon>
        <taxon>Cyanobacteriota</taxon>
        <taxon>Cyanophyceae</taxon>
        <taxon>Nostocales</taxon>
        <taxon>Nostocaceae</taxon>
        <taxon>Komarekiella</taxon>
        <taxon>Komarekiella delphini-convector</taxon>
    </lineage>
</organism>
<dbReference type="RefSeq" id="WP_191762407.1">
    <property type="nucleotide sequence ID" value="NZ_VJXY01000111.1"/>
</dbReference>
<dbReference type="Proteomes" id="UP001165986">
    <property type="component" value="Unassembled WGS sequence"/>
</dbReference>
<evidence type="ECO:0000313" key="2">
    <source>
        <dbReference type="EMBL" id="MBD6621084.1"/>
    </source>
</evidence>
<evidence type="ECO:0000256" key="1">
    <source>
        <dbReference type="SAM" id="MobiDB-lite"/>
    </source>
</evidence>
<protein>
    <submittedName>
        <fullName evidence="2">Uncharacterized protein</fullName>
    </submittedName>
</protein>
<dbReference type="PROSITE" id="PS51257">
    <property type="entry name" value="PROKAR_LIPOPROTEIN"/>
    <property type="match status" value="1"/>
</dbReference>